<evidence type="ECO:0008006" key="3">
    <source>
        <dbReference type="Google" id="ProtNLM"/>
    </source>
</evidence>
<evidence type="ECO:0000313" key="2">
    <source>
        <dbReference type="EMBL" id="CAE2318944.1"/>
    </source>
</evidence>
<dbReference type="AlphaFoldDB" id="A0A7S4L995"/>
<evidence type="ECO:0000256" key="1">
    <source>
        <dbReference type="SAM" id="SignalP"/>
    </source>
</evidence>
<name>A0A7S4L995_9EUKA</name>
<organism evidence="2">
    <name type="scientific">Paramoeba aestuarina</name>
    <dbReference type="NCBI Taxonomy" id="180227"/>
    <lineage>
        <taxon>Eukaryota</taxon>
        <taxon>Amoebozoa</taxon>
        <taxon>Discosea</taxon>
        <taxon>Flabellinia</taxon>
        <taxon>Dactylopodida</taxon>
        <taxon>Paramoebidae</taxon>
        <taxon>Paramoeba</taxon>
    </lineage>
</organism>
<reference evidence="2" key="1">
    <citation type="submission" date="2021-01" db="EMBL/GenBank/DDBJ databases">
        <authorList>
            <person name="Corre E."/>
            <person name="Pelletier E."/>
            <person name="Niang G."/>
            <person name="Scheremetjew M."/>
            <person name="Finn R."/>
            <person name="Kale V."/>
            <person name="Holt S."/>
            <person name="Cochrane G."/>
            <person name="Meng A."/>
            <person name="Brown T."/>
            <person name="Cohen L."/>
        </authorList>
    </citation>
    <scope>NUCLEOTIDE SEQUENCE</scope>
    <source>
        <strain evidence="2">SoJaBio B1-5/56/2</strain>
    </source>
</reference>
<gene>
    <name evidence="2" type="ORF">NAES01612_LOCUS17199</name>
</gene>
<feature type="chain" id="PRO_5031069426" description="Leucine-rich repeat-containing N-terminal plant-type domain-containing protein" evidence="1">
    <location>
        <begin position="18"/>
        <end position="227"/>
    </location>
</feature>
<accession>A0A7S4L995</accession>
<proteinExistence type="predicted"/>
<dbReference type="InterPro" id="IPR032675">
    <property type="entry name" value="LRR_dom_sf"/>
</dbReference>
<keyword evidence="1" id="KW-0732">Signal</keyword>
<dbReference type="Gene3D" id="3.80.10.10">
    <property type="entry name" value="Ribonuclease Inhibitor"/>
    <property type="match status" value="1"/>
</dbReference>
<feature type="signal peptide" evidence="1">
    <location>
        <begin position="1"/>
        <end position="17"/>
    </location>
</feature>
<protein>
    <recommendedName>
        <fullName evidence="3">Leucine-rich repeat-containing N-terminal plant-type domain-containing protein</fullName>
    </recommendedName>
</protein>
<dbReference type="SUPFAM" id="SSF52058">
    <property type="entry name" value="L domain-like"/>
    <property type="match status" value="1"/>
</dbReference>
<dbReference type="EMBL" id="HBKR01026261">
    <property type="protein sequence ID" value="CAE2318944.1"/>
    <property type="molecule type" value="Transcribed_RNA"/>
</dbReference>
<sequence>MLVLMNLVILLGVSVDTQPVALTHEWQTLLMDEFYADISEKELKKLVYNAYKLGARQDYCSWTGVKCYDGQVTQVDYMQKSCGNFRLHTLPPTVSYVSICVCRQHSELHTRCLPKSLVYLILSVNKLYGRLDLTQLPKKLEHASLWHNRFIGPITLTCLPPALRRLELHENRIVQDVVWYGNLPETVEELKLTSIWHPSRIGEVCAVDMHQRSNPNIFSHMPWEKIR</sequence>